<feature type="compositionally biased region" description="Polar residues" evidence="1">
    <location>
        <begin position="21"/>
        <end position="33"/>
    </location>
</feature>
<proteinExistence type="predicted"/>
<protein>
    <submittedName>
        <fullName evidence="2">Uncharacterized protein</fullName>
    </submittedName>
</protein>
<dbReference type="EMBL" id="KB445827">
    <property type="protein sequence ID" value="EMD30962.1"/>
    <property type="molecule type" value="Genomic_DNA"/>
</dbReference>
<reference evidence="2 3" key="1">
    <citation type="journal article" date="2012" name="Proc. Natl. Acad. Sci. U.S.A.">
        <title>Comparative genomics of Ceriporiopsis subvermispora and Phanerochaete chrysosporium provide insight into selective ligninolysis.</title>
        <authorList>
            <person name="Fernandez-Fueyo E."/>
            <person name="Ruiz-Duenas F.J."/>
            <person name="Ferreira P."/>
            <person name="Floudas D."/>
            <person name="Hibbett D.S."/>
            <person name="Canessa P."/>
            <person name="Larrondo L.F."/>
            <person name="James T.Y."/>
            <person name="Seelenfreund D."/>
            <person name="Lobos S."/>
            <person name="Polanco R."/>
            <person name="Tello M."/>
            <person name="Honda Y."/>
            <person name="Watanabe T."/>
            <person name="Watanabe T."/>
            <person name="Ryu J.S."/>
            <person name="Kubicek C.P."/>
            <person name="Schmoll M."/>
            <person name="Gaskell J."/>
            <person name="Hammel K.E."/>
            <person name="St John F.J."/>
            <person name="Vanden Wymelenberg A."/>
            <person name="Sabat G."/>
            <person name="Splinter BonDurant S."/>
            <person name="Syed K."/>
            <person name="Yadav J.S."/>
            <person name="Doddapaneni H."/>
            <person name="Subramanian V."/>
            <person name="Lavin J.L."/>
            <person name="Oguiza J.A."/>
            <person name="Perez G."/>
            <person name="Pisabarro A.G."/>
            <person name="Ramirez L."/>
            <person name="Santoyo F."/>
            <person name="Master E."/>
            <person name="Coutinho P.M."/>
            <person name="Henrissat B."/>
            <person name="Lombard V."/>
            <person name="Magnuson J.K."/>
            <person name="Kuees U."/>
            <person name="Hori C."/>
            <person name="Igarashi K."/>
            <person name="Samejima M."/>
            <person name="Held B.W."/>
            <person name="Barry K.W."/>
            <person name="LaButti K.M."/>
            <person name="Lapidus A."/>
            <person name="Lindquist E.A."/>
            <person name="Lucas S.M."/>
            <person name="Riley R."/>
            <person name="Salamov A.A."/>
            <person name="Hoffmeister D."/>
            <person name="Schwenk D."/>
            <person name="Hadar Y."/>
            <person name="Yarden O."/>
            <person name="de Vries R.P."/>
            <person name="Wiebenga A."/>
            <person name="Stenlid J."/>
            <person name="Eastwood D."/>
            <person name="Grigoriev I.V."/>
            <person name="Berka R.M."/>
            <person name="Blanchette R.A."/>
            <person name="Kersten P."/>
            <person name="Martinez A.T."/>
            <person name="Vicuna R."/>
            <person name="Cullen D."/>
        </authorList>
    </citation>
    <scope>NUCLEOTIDE SEQUENCE [LARGE SCALE GENOMIC DNA]</scope>
    <source>
        <strain evidence="2 3">B</strain>
    </source>
</reference>
<dbReference type="AlphaFoldDB" id="M2QYH7"/>
<evidence type="ECO:0000313" key="2">
    <source>
        <dbReference type="EMBL" id="EMD30962.1"/>
    </source>
</evidence>
<feature type="compositionally biased region" description="Polar residues" evidence="1">
    <location>
        <begin position="1"/>
        <end position="12"/>
    </location>
</feature>
<feature type="compositionally biased region" description="Basic and acidic residues" evidence="1">
    <location>
        <begin position="45"/>
        <end position="55"/>
    </location>
</feature>
<organism evidence="2 3">
    <name type="scientific">Ceriporiopsis subvermispora (strain B)</name>
    <name type="common">White-rot fungus</name>
    <name type="synonym">Gelatoporia subvermispora</name>
    <dbReference type="NCBI Taxonomy" id="914234"/>
    <lineage>
        <taxon>Eukaryota</taxon>
        <taxon>Fungi</taxon>
        <taxon>Dikarya</taxon>
        <taxon>Basidiomycota</taxon>
        <taxon>Agaricomycotina</taxon>
        <taxon>Agaricomycetes</taxon>
        <taxon>Polyporales</taxon>
        <taxon>Gelatoporiaceae</taxon>
        <taxon>Gelatoporia</taxon>
    </lineage>
</organism>
<evidence type="ECO:0000256" key="1">
    <source>
        <dbReference type="SAM" id="MobiDB-lite"/>
    </source>
</evidence>
<feature type="region of interest" description="Disordered" evidence="1">
    <location>
        <begin position="1"/>
        <end position="55"/>
    </location>
</feature>
<dbReference type="HOGENOM" id="CLU_3032181_0_0_1"/>
<accession>M2QYH7</accession>
<keyword evidence="3" id="KW-1185">Reference proteome</keyword>
<evidence type="ECO:0000313" key="3">
    <source>
        <dbReference type="Proteomes" id="UP000016930"/>
    </source>
</evidence>
<dbReference type="Proteomes" id="UP000016930">
    <property type="component" value="Unassembled WGS sequence"/>
</dbReference>
<gene>
    <name evidence="2" type="ORF">CERSUDRAFT_89583</name>
</gene>
<sequence>MATTRPTPSATTCPPCRCNATHATNQPKLTSTPRPGYICGSQRGTQREQRGQVNG</sequence>
<name>M2QYH7_CERS8</name>